<keyword evidence="4" id="KW-0109">Calcium transport</keyword>
<evidence type="ECO:0000313" key="11">
    <source>
        <dbReference type="WBParaSite" id="Hba_09247"/>
    </source>
</evidence>
<feature type="transmembrane region" description="Helical" evidence="8">
    <location>
        <begin position="6"/>
        <end position="26"/>
    </location>
</feature>
<comment type="subcellular location">
    <subcellularLocation>
        <location evidence="1">Membrane</location>
        <topology evidence="1">Multi-pass membrane protein</topology>
    </subcellularLocation>
</comment>
<protein>
    <submittedName>
        <fullName evidence="11">Na_Ca_ex domain-containing protein</fullName>
    </submittedName>
</protein>
<dbReference type="PANTHER" id="PTHR10846">
    <property type="entry name" value="SODIUM/POTASSIUM/CALCIUM EXCHANGER"/>
    <property type="match status" value="1"/>
</dbReference>
<keyword evidence="7 8" id="KW-0472">Membrane</keyword>
<dbReference type="InterPro" id="IPR044880">
    <property type="entry name" value="NCX_ion-bd_dom_sf"/>
</dbReference>
<dbReference type="GO" id="GO:0006874">
    <property type="term" value="P:intracellular calcium ion homeostasis"/>
    <property type="evidence" value="ECO:0007669"/>
    <property type="project" value="TreeGrafter"/>
</dbReference>
<dbReference type="GO" id="GO:0008273">
    <property type="term" value="F:calcium, potassium:sodium antiporter activity"/>
    <property type="evidence" value="ECO:0007669"/>
    <property type="project" value="TreeGrafter"/>
</dbReference>
<sequence length="209" mass="23091">MNSVVVSSIRLLVAIGCVATVFVYNAPDKEQSSSIKESTLLSFFPTCDRNETSTAAFKTDDSQFPPDAFSLDERQRGAGMNMHLSKKLSISDDVAGATFMAAGGSAPEFFTSVIGVFIAQNNVGIGTIVEMSPFIFWLFLCLSIFFMDEKRMILSDNDEPSVATTLNTEATNVQLNGNNVSRQINLNEYRDGEESVRIERSQSLRRWDI</sequence>
<evidence type="ECO:0000313" key="10">
    <source>
        <dbReference type="Proteomes" id="UP000095283"/>
    </source>
</evidence>
<name>A0A1I7WVU5_HETBA</name>
<dbReference type="Gene3D" id="1.20.1420.30">
    <property type="entry name" value="NCX, central ion-binding region"/>
    <property type="match status" value="1"/>
</dbReference>
<dbReference type="AlphaFoldDB" id="A0A1I7WVU5"/>
<evidence type="ECO:0000256" key="8">
    <source>
        <dbReference type="SAM" id="Phobius"/>
    </source>
</evidence>
<dbReference type="InterPro" id="IPR004837">
    <property type="entry name" value="NaCa_Exmemb"/>
</dbReference>
<evidence type="ECO:0000259" key="9">
    <source>
        <dbReference type="Pfam" id="PF01699"/>
    </source>
</evidence>
<accession>A0A1I7WVU5</accession>
<dbReference type="WBParaSite" id="Hba_09247">
    <property type="protein sequence ID" value="Hba_09247"/>
    <property type="gene ID" value="Hba_09247"/>
</dbReference>
<evidence type="ECO:0000256" key="2">
    <source>
        <dbReference type="ARBA" id="ARBA00005364"/>
    </source>
</evidence>
<comment type="similarity">
    <text evidence="2">Belongs to the Ca(2+):cation antiporter (CaCA) (TC 2.A.19) family. SLC24A subfamily.</text>
</comment>
<dbReference type="Pfam" id="PF01699">
    <property type="entry name" value="Na_Ca_ex"/>
    <property type="match status" value="1"/>
</dbReference>
<evidence type="ECO:0000256" key="6">
    <source>
        <dbReference type="ARBA" id="ARBA00022989"/>
    </source>
</evidence>
<dbReference type="PANTHER" id="PTHR10846:SF72">
    <property type="entry name" value="SODIUM_POTASSIUM_CALCIUM EXCHANGER NCKX30C"/>
    <property type="match status" value="1"/>
</dbReference>
<dbReference type="InterPro" id="IPR004481">
    <property type="entry name" value="K/Na/Ca-exchanger"/>
</dbReference>
<dbReference type="GO" id="GO:0005886">
    <property type="term" value="C:plasma membrane"/>
    <property type="evidence" value="ECO:0007669"/>
    <property type="project" value="TreeGrafter"/>
</dbReference>
<keyword evidence="4" id="KW-0813">Transport</keyword>
<evidence type="ECO:0000256" key="3">
    <source>
        <dbReference type="ARBA" id="ARBA00022449"/>
    </source>
</evidence>
<reference evidence="11" key="1">
    <citation type="submission" date="2016-11" db="UniProtKB">
        <authorList>
            <consortium name="WormBaseParasite"/>
        </authorList>
    </citation>
    <scope>IDENTIFICATION</scope>
</reference>
<evidence type="ECO:0000256" key="1">
    <source>
        <dbReference type="ARBA" id="ARBA00004141"/>
    </source>
</evidence>
<proteinExistence type="inferred from homology"/>
<keyword evidence="3" id="KW-0050">Antiport</keyword>
<evidence type="ECO:0000256" key="4">
    <source>
        <dbReference type="ARBA" id="ARBA00022568"/>
    </source>
</evidence>
<evidence type="ECO:0000256" key="5">
    <source>
        <dbReference type="ARBA" id="ARBA00022692"/>
    </source>
</evidence>
<feature type="transmembrane region" description="Helical" evidence="8">
    <location>
        <begin position="94"/>
        <end position="119"/>
    </location>
</feature>
<keyword evidence="5 8" id="KW-0812">Transmembrane</keyword>
<dbReference type="GO" id="GO:0005262">
    <property type="term" value="F:calcium channel activity"/>
    <property type="evidence" value="ECO:0007669"/>
    <property type="project" value="TreeGrafter"/>
</dbReference>
<keyword evidence="4" id="KW-0106">Calcium</keyword>
<dbReference type="Proteomes" id="UP000095283">
    <property type="component" value="Unplaced"/>
</dbReference>
<keyword evidence="10" id="KW-1185">Reference proteome</keyword>
<organism evidence="10 11">
    <name type="scientific">Heterorhabditis bacteriophora</name>
    <name type="common">Entomopathogenic nematode worm</name>
    <dbReference type="NCBI Taxonomy" id="37862"/>
    <lineage>
        <taxon>Eukaryota</taxon>
        <taxon>Metazoa</taxon>
        <taxon>Ecdysozoa</taxon>
        <taxon>Nematoda</taxon>
        <taxon>Chromadorea</taxon>
        <taxon>Rhabditida</taxon>
        <taxon>Rhabditina</taxon>
        <taxon>Rhabditomorpha</taxon>
        <taxon>Strongyloidea</taxon>
        <taxon>Heterorhabditidae</taxon>
        <taxon>Heterorhabditis</taxon>
    </lineage>
</organism>
<evidence type="ECO:0000256" key="7">
    <source>
        <dbReference type="ARBA" id="ARBA00023136"/>
    </source>
</evidence>
<feature type="domain" description="Sodium/calcium exchanger membrane region" evidence="9">
    <location>
        <begin position="83"/>
        <end position="147"/>
    </location>
</feature>
<keyword evidence="6 8" id="KW-1133">Transmembrane helix</keyword>
<feature type="transmembrane region" description="Helical" evidence="8">
    <location>
        <begin position="125"/>
        <end position="147"/>
    </location>
</feature>
<keyword evidence="4" id="KW-0406">Ion transport</keyword>